<dbReference type="EMBL" id="QMQV01000004">
    <property type="protein sequence ID" value="RLE50518.1"/>
    <property type="molecule type" value="Genomic_DNA"/>
</dbReference>
<evidence type="ECO:0000313" key="2">
    <source>
        <dbReference type="Proteomes" id="UP000278475"/>
    </source>
</evidence>
<evidence type="ECO:0000313" key="1">
    <source>
        <dbReference type="EMBL" id="RLE50518.1"/>
    </source>
</evidence>
<name>A0A497EV51_9CREN</name>
<protein>
    <submittedName>
        <fullName evidence="1">Uncharacterized protein</fullName>
    </submittedName>
</protein>
<proteinExistence type="predicted"/>
<accession>A0A497EV51</accession>
<comment type="caution">
    <text evidence="1">The sequence shown here is derived from an EMBL/GenBank/DDBJ whole genome shotgun (WGS) entry which is preliminary data.</text>
</comment>
<gene>
    <name evidence="1" type="ORF">DRJ31_00990</name>
</gene>
<sequence length="62" mass="6808">MPYRKRELGRIGRCALLMKPGVNGGGQLAAPNIVMLIYSLREVFQLSGGLGDLRLLNNYTCV</sequence>
<dbReference type="AlphaFoldDB" id="A0A497EV51"/>
<organism evidence="1 2">
    <name type="scientific">Thermoproteota archaeon</name>
    <dbReference type="NCBI Taxonomy" id="2056631"/>
    <lineage>
        <taxon>Archaea</taxon>
        <taxon>Thermoproteota</taxon>
    </lineage>
</organism>
<reference evidence="1 2" key="1">
    <citation type="submission" date="2018-06" db="EMBL/GenBank/DDBJ databases">
        <title>Extensive metabolic versatility and redundancy in microbially diverse, dynamic hydrothermal sediments.</title>
        <authorList>
            <person name="Dombrowski N."/>
            <person name="Teske A."/>
            <person name="Baker B.J."/>
        </authorList>
    </citation>
    <scope>NUCLEOTIDE SEQUENCE [LARGE SCALE GENOMIC DNA]</scope>
    <source>
        <strain evidence="1">B66_G16</strain>
    </source>
</reference>
<dbReference type="Proteomes" id="UP000278475">
    <property type="component" value="Unassembled WGS sequence"/>
</dbReference>